<dbReference type="Gene3D" id="3.40.50.620">
    <property type="entry name" value="HUPs"/>
    <property type="match status" value="1"/>
</dbReference>
<sequence length="156" mass="17917">MAKISKKIEDLMSAISFAEEGEFNTAKEMLKEQRRVLLAVKKKQMDKRTFRYAINACKRIGAHLDILYISPDEDMDPVLKECLLEIDNEGINYRLMRKSGCIKQEIIEYTNSKKEVIFAITESLKNLDVDCKAKGKRLSDAWQNLKCPLVVVEDGI</sequence>
<dbReference type="InterPro" id="IPR014729">
    <property type="entry name" value="Rossmann-like_a/b/a_fold"/>
</dbReference>
<proteinExistence type="predicted"/>
<dbReference type="EMBL" id="BLAB01000001">
    <property type="protein sequence ID" value="GER92753.1"/>
    <property type="molecule type" value="Genomic_DNA"/>
</dbReference>
<evidence type="ECO:0000313" key="1">
    <source>
        <dbReference type="EMBL" id="GER92753.1"/>
    </source>
</evidence>
<name>A0A5J4KZ31_9ZZZZ</name>
<accession>A0A5J4KZ31</accession>
<evidence type="ECO:0008006" key="2">
    <source>
        <dbReference type="Google" id="ProtNLM"/>
    </source>
</evidence>
<gene>
    <name evidence="1" type="ORF">A45J_0478</name>
</gene>
<dbReference type="AlphaFoldDB" id="A0A5J4KZ31"/>
<comment type="caution">
    <text evidence="1">The sequence shown here is derived from an EMBL/GenBank/DDBJ whole genome shotgun (WGS) entry which is preliminary data.</text>
</comment>
<reference evidence="1" key="1">
    <citation type="submission" date="2019-10" db="EMBL/GenBank/DDBJ databases">
        <title>Metagenomic sequencing of thiosulfate-disproportionating enrichment culture.</title>
        <authorList>
            <person name="Umezawa K."/>
            <person name="Kojima H."/>
            <person name="Fukui M."/>
        </authorList>
    </citation>
    <scope>NUCLEOTIDE SEQUENCE</scope>
    <source>
        <strain evidence="1">45J</strain>
    </source>
</reference>
<organism evidence="1">
    <name type="scientific">hot springs metagenome</name>
    <dbReference type="NCBI Taxonomy" id="433727"/>
    <lineage>
        <taxon>unclassified sequences</taxon>
        <taxon>metagenomes</taxon>
        <taxon>ecological metagenomes</taxon>
    </lineage>
</organism>
<protein>
    <recommendedName>
        <fullName evidence="2">Universal stress protein</fullName>
    </recommendedName>
</protein>